<evidence type="ECO:0000313" key="20">
    <source>
        <dbReference type="Proteomes" id="UP000241890"/>
    </source>
</evidence>
<comment type="function">
    <text evidence="12">Adds a GMP to the 5'-end of tRNA(His) after transcription and RNase P cleavage.</text>
</comment>
<dbReference type="OrthoDB" id="62560at2759"/>
<dbReference type="GO" id="GO:0008193">
    <property type="term" value="F:tRNA guanylyltransferase activity"/>
    <property type="evidence" value="ECO:0007669"/>
    <property type="project" value="UniProtKB-UniRule"/>
</dbReference>
<evidence type="ECO:0000256" key="14">
    <source>
        <dbReference type="PIRSR" id="PIRSR028980-2"/>
    </source>
</evidence>
<dbReference type="AlphaFoldDB" id="A0A2R5GBY4"/>
<comment type="caution">
    <text evidence="19">The sequence shown here is derived from an EMBL/GenBank/DDBJ whole genome shotgun (WGS) entry which is preliminary data.</text>
</comment>
<evidence type="ECO:0000259" key="17">
    <source>
        <dbReference type="Pfam" id="PF04446"/>
    </source>
</evidence>
<keyword evidence="16" id="KW-0472">Membrane</keyword>
<organism evidence="19 20">
    <name type="scientific">Hondaea fermentalgiana</name>
    <dbReference type="NCBI Taxonomy" id="2315210"/>
    <lineage>
        <taxon>Eukaryota</taxon>
        <taxon>Sar</taxon>
        <taxon>Stramenopiles</taxon>
        <taxon>Bigyra</taxon>
        <taxon>Labyrinthulomycetes</taxon>
        <taxon>Thraustochytrida</taxon>
        <taxon>Thraustochytriidae</taxon>
        <taxon>Hondaea</taxon>
    </lineage>
</organism>
<proteinExistence type="inferred from homology"/>
<keyword evidence="16" id="KW-0812">Transmembrane</keyword>
<evidence type="ECO:0000256" key="8">
    <source>
        <dbReference type="ARBA" id="ARBA00022842"/>
    </source>
</evidence>
<dbReference type="PANTHER" id="PTHR12729:SF6">
    <property type="entry name" value="TRNA(HIS) GUANYLYLTRANSFERASE-RELATED"/>
    <property type="match status" value="1"/>
</dbReference>
<feature type="binding site" evidence="14">
    <location>
        <position position="77"/>
    </location>
    <ligand>
        <name>Mg(2+)</name>
        <dbReference type="ChEBI" id="CHEBI:18420"/>
        <label>1</label>
        <note>catalytic</note>
    </ligand>
</feature>
<protein>
    <recommendedName>
        <fullName evidence="2 12">tRNA(His) guanylyltransferase</fullName>
        <ecNumber evidence="2 12">2.7.7.79</ecNumber>
    </recommendedName>
    <alternativeName>
        <fullName evidence="10 12">tRNA-histidine guanylyltransferase</fullName>
    </alternativeName>
</protein>
<feature type="binding site" evidence="14">
    <location>
        <position position="30"/>
    </location>
    <ligand>
        <name>Mg(2+)</name>
        <dbReference type="ChEBI" id="CHEBI:18420"/>
        <label>2</label>
        <note>catalytic</note>
    </ligand>
</feature>
<keyword evidence="9 12" id="KW-0342">GTP-binding</keyword>
<dbReference type="InterPro" id="IPR038469">
    <property type="entry name" value="tRNAHis_GuaTrfase_Thg1_sf"/>
</dbReference>
<dbReference type="FunCoup" id="A0A2R5GBY4">
    <property type="interactions" value="266"/>
</dbReference>
<evidence type="ECO:0000256" key="6">
    <source>
        <dbReference type="ARBA" id="ARBA00022723"/>
    </source>
</evidence>
<keyword evidence="20" id="KW-1185">Reference proteome</keyword>
<dbReference type="Pfam" id="PF04446">
    <property type="entry name" value="Thg1"/>
    <property type="match status" value="1"/>
</dbReference>
<evidence type="ECO:0000256" key="15">
    <source>
        <dbReference type="SAM" id="MobiDB-lite"/>
    </source>
</evidence>
<keyword evidence="8 12" id="KW-0460">Magnesium</keyword>
<feature type="region of interest" description="Disordered" evidence="15">
    <location>
        <begin position="237"/>
        <end position="257"/>
    </location>
</feature>
<evidence type="ECO:0000256" key="1">
    <source>
        <dbReference type="ARBA" id="ARBA00010113"/>
    </source>
</evidence>
<dbReference type="InterPro" id="IPR025845">
    <property type="entry name" value="Thg1_C_dom"/>
</dbReference>
<feature type="binding site" evidence="14">
    <location>
        <position position="31"/>
    </location>
    <ligand>
        <name>Mg(2+)</name>
        <dbReference type="ChEBI" id="CHEBI:18420"/>
        <label>1</label>
        <note>catalytic</note>
    </ligand>
</feature>
<evidence type="ECO:0000256" key="7">
    <source>
        <dbReference type="ARBA" id="ARBA00022741"/>
    </source>
</evidence>
<dbReference type="PIRSF" id="PIRSF028980">
    <property type="entry name" value="tRNAHis_guanylyltransferase"/>
    <property type="match status" value="1"/>
</dbReference>
<keyword evidence="4 12" id="KW-0819">tRNA processing</keyword>
<sequence length="288" mass="32745">MAHTSFEYVRKFEDVGDVCLPSTYIVVRLDGRGFTKFTKAHDLVKPNDKRALDLMNRCGVAVMEEFGEIALGYGQSDEFSFVFRRDAVVFKRRKAKILSLLVSLFSSAYVFHWATFFPQTLLQGPPQFDARIVLYPTDKSMRDYFRWRQADCHINNLFNTAFWALVHQGARTPAEAEAELSGTLSQDKHEIMFSSFGINYNNEPAQFRKGSVLRRVMHPVPIPSAVRAEEEAVAKVSATSDASEKHASASDLGRSPPAKKTRLKRVIRVFHEDIIQDTFWEEVLGKDA</sequence>
<evidence type="ECO:0000259" key="18">
    <source>
        <dbReference type="Pfam" id="PF14413"/>
    </source>
</evidence>
<dbReference type="PANTHER" id="PTHR12729">
    <property type="entry name" value="TRNA(HIS) GUANYLYLTRANSFERASE-RELATED"/>
    <property type="match status" value="1"/>
</dbReference>
<evidence type="ECO:0000256" key="5">
    <source>
        <dbReference type="ARBA" id="ARBA00022695"/>
    </source>
</evidence>
<evidence type="ECO:0000256" key="16">
    <source>
        <dbReference type="SAM" id="Phobius"/>
    </source>
</evidence>
<dbReference type="Pfam" id="PF14413">
    <property type="entry name" value="Thg1C"/>
    <property type="match status" value="1"/>
</dbReference>
<evidence type="ECO:0000256" key="2">
    <source>
        <dbReference type="ARBA" id="ARBA00012511"/>
    </source>
</evidence>
<dbReference type="GO" id="GO:0005525">
    <property type="term" value="F:GTP binding"/>
    <property type="evidence" value="ECO:0007669"/>
    <property type="project" value="UniProtKB-UniRule"/>
</dbReference>
<dbReference type="GO" id="GO:0000287">
    <property type="term" value="F:magnesium ion binding"/>
    <property type="evidence" value="ECO:0007669"/>
    <property type="project" value="UniProtKB-UniRule"/>
</dbReference>
<dbReference type="EC" id="2.7.7.79" evidence="2 12"/>
<evidence type="ECO:0000256" key="10">
    <source>
        <dbReference type="ARBA" id="ARBA00032480"/>
    </source>
</evidence>
<comment type="catalytic activity">
    <reaction evidence="11 12">
        <text>a 5'-end ribonucleotide-tRNA(His) + GTP + ATP + H2O = a 5'-end phospho-guanosine-ribonucleotide-tRNA(His) + AMP + 2 diphosphate + H(+)</text>
        <dbReference type="Rhea" id="RHEA:54564"/>
        <dbReference type="Rhea" id="RHEA-COMP:14193"/>
        <dbReference type="Rhea" id="RHEA-COMP:14917"/>
        <dbReference type="ChEBI" id="CHEBI:15377"/>
        <dbReference type="ChEBI" id="CHEBI:15378"/>
        <dbReference type="ChEBI" id="CHEBI:30616"/>
        <dbReference type="ChEBI" id="CHEBI:33019"/>
        <dbReference type="ChEBI" id="CHEBI:37565"/>
        <dbReference type="ChEBI" id="CHEBI:138282"/>
        <dbReference type="ChEBI" id="CHEBI:141847"/>
        <dbReference type="ChEBI" id="CHEBI:456215"/>
        <dbReference type="EC" id="2.7.7.79"/>
    </reaction>
</comment>
<feature type="binding site" evidence="14">
    <location>
        <position position="30"/>
    </location>
    <ligand>
        <name>Mg(2+)</name>
        <dbReference type="ChEBI" id="CHEBI:18420"/>
        <label>1</label>
        <note>catalytic</note>
    </ligand>
</feature>
<evidence type="ECO:0000256" key="11">
    <source>
        <dbReference type="ARBA" id="ARBA00047281"/>
    </source>
</evidence>
<keyword evidence="3 12" id="KW-0808">Transferase</keyword>
<feature type="domain" description="tRNAHis guanylyltransferase catalytic" evidence="17">
    <location>
        <begin position="6"/>
        <end position="136"/>
    </location>
</feature>
<dbReference type="FunFam" id="3.30.70.3000:FF:000001">
    <property type="entry name" value="tRNA(His) guanylyltransferase"/>
    <property type="match status" value="1"/>
</dbReference>
<dbReference type="Proteomes" id="UP000241890">
    <property type="component" value="Unassembled WGS sequence"/>
</dbReference>
<keyword evidence="7 12" id="KW-0547">Nucleotide-binding</keyword>
<reference evidence="19 20" key="1">
    <citation type="submission" date="2017-12" db="EMBL/GenBank/DDBJ databases">
        <title>Sequencing, de novo assembly and annotation of complete genome of a new Thraustochytrid species, strain FCC1311.</title>
        <authorList>
            <person name="Sedici K."/>
            <person name="Godart F."/>
            <person name="Aiese Cigliano R."/>
            <person name="Sanseverino W."/>
            <person name="Barakat M."/>
            <person name="Ortet P."/>
            <person name="Marechal E."/>
            <person name="Cagnac O."/>
            <person name="Amato A."/>
        </authorList>
    </citation>
    <scope>NUCLEOTIDE SEQUENCE [LARGE SCALE GENOMIC DNA]</scope>
</reference>
<evidence type="ECO:0000256" key="3">
    <source>
        <dbReference type="ARBA" id="ARBA00022679"/>
    </source>
</evidence>
<dbReference type="GO" id="GO:0006400">
    <property type="term" value="P:tRNA modification"/>
    <property type="evidence" value="ECO:0007669"/>
    <property type="project" value="UniProtKB-UniRule"/>
</dbReference>
<evidence type="ECO:0000313" key="19">
    <source>
        <dbReference type="EMBL" id="GBG28065.1"/>
    </source>
</evidence>
<evidence type="ECO:0000256" key="13">
    <source>
        <dbReference type="PIRSR" id="PIRSR028980-1"/>
    </source>
</evidence>
<comment type="similarity">
    <text evidence="1 12">Belongs to the tRNA(His) guanylyltransferase family.</text>
</comment>
<name>A0A2R5GBY4_9STRA</name>
<dbReference type="InterPro" id="IPR007537">
    <property type="entry name" value="tRNAHis_GuaTrfase_Thg1"/>
</dbReference>
<keyword evidence="16" id="KW-1133">Transmembrane helix</keyword>
<dbReference type="InParanoid" id="A0A2R5GBY4"/>
<gene>
    <name evidence="19" type="ORF">FCC1311_042882</name>
</gene>
<feature type="binding site" evidence="13">
    <location>
        <begin position="76"/>
        <end position="77"/>
    </location>
    <ligand>
        <name>GTP</name>
        <dbReference type="ChEBI" id="CHEBI:37565"/>
    </ligand>
</feature>
<comment type="cofactor">
    <cofactor evidence="14">
        <name>Mg(2+)</name>
        <dbReference type="ChEBI" id="CHEBI:18420"/>
    </cofactor>
    <text evidence="14">Binds 2 magnesium ions per subunit.</text>
</comment>
<evidence type="ECO:0000256" key="9">
    <source>
        <dbReference type="ARBA" id="ARBA00023134"/>
    </source>
</evidence>
<feature type="transmembrane region" description="Helical" evidence="16">
    <location>
        <begin position="97"/>
        <end position="117"/>
    </location>
</feature>
<dbReference type="Gene3D" id="3.30.70.3000">
    <property type="match status" value="1"/>
</dbReference>
<keyword evidence="6 12" id="KW-0479">Metal-binding</keyword>
<dbReference type="EMBL" id="BEYU01000039">
    <property type="protein sequence ID" value="GBG28065.1"/>
    <property type="molecule type" value="Genomic_DNA"/>
</dbReference>
<feature type="binding site" evidence="14">
    <location>
        <position position="77"/>
    </location>
    <ligand>
        <name>Mg(2+)</name>
        <dbReference type="ChEBI" id="CHEBI:18420"/>
        <label>2</label>
        <note>catalytic</note>
    </ligand>
</feature>
<keyword evidence="5 12" id="KW-0548">Nucleotidyltransferase</keyword>
<accession>A0A2R5GBY4</accession>
<feature type="domain" description="Thg1 C-terminal" evidence="18">
    <location>
        <begin position="140"/>
        <end position="276"/>
    </location>
</feature>
<dbReference type="InterPro" id="IPR024956">
    <property type="entry name" value="tRNAHis_GuaTrfase_cat"/>
</dbReference>
<evidence type="ECO:0000256" key="12">
    <source>
        <dbReference type="PIRNR" id="PIRNR028980"/>
    </source>
</evidence>
<evidence type="ECO:0000256" key="4">
    <source>
        <dbReference type="ARBA" id="ARBA00022694"/>
    </source>
</evidence>